<gene>
    <name evidence="2" type="ORF">KQX54_013138</name>
</gene>
<organism evidence="2 3">
    <name type="scientific">Cotesia glomerata</name>
    <name type="common">Lepidopteran parasitic wasp</name>
    <name type="synonym">Apanteles glomeratus</name>
    <dbReference type="NCBI Taxonomy" id="32391"/>
    <lineage>
        <taxon>Eukaryota</taxon>
        <taxon>Metazoa</taxon>
        <taxon>Ecdysozoa</taxon>
        <taxon>Arthropoda</taxon>
        <taxon>Hexapoda</taxon>
        <taxon>Insecta</taxon>
        <taxon>Pterygota</taxon>
        <taxon>Neoptera</taxon>
        <taxon>Endopterygota</taxon>
        <taxon>Hymenoptera</taxon>
        <taxon>Apocrita</taxon>
        <taxon>Ichneumonoidea</taxon>
        <taxon>Braconidae</taxon>
        <taxon>Microgastrinae</taxon>
        <taxon>Cotesia</taxon>
    </lineage>
</organism>
<dbReference type="Proteomes" id="UP000826195">
    <property type="component" value="Unassembled WGS sequence"/>
</dbReference>
<evidence type="ECO:0000313" key="3">
    <source>
        <dbReference type="Proteomes" id="UP000826195"/>
    </source>
</evidence>
<dbReference type="EMBL" id="JAHXZJ010000002">
    <property type="protein sequence ID" value="KAH0564615.1"/>
    <property type="molecule type" value="Genomic_DNA"/>
</dbReference>
<feature type="compositionally biased region" description="Basic and acidic residues" evidence="1">
    <location>
        <begin position="63"/>
        <end position="76"/>
    </location>
</feature>
<evidence type="ECO:0000313" key="2">
    <source>
        <dbReference type="EMBL" id="KAH0564615.1"/>
    </source>
</evidence>
<proteinExistence type="predicted"/>
<reference evidence="2 3" key="1">
    <citation type="journal article" date="2021" name="J. Hered.">
        <title>A chromosome-level genome assembly of the parasitoid wasp, Cotesia glomerata (Hymenoptera: Braconidae).</title>
        <authorList>
            <person name="Pinto B.J."/>
            <person name="Weis J.J."/>
            <person name="Gamble T."/>
            <person name="Ode P.J."/>
            <person name="Paul R."/>
            <person name="Zaspel J.M."/>
        </authorList>
    </citation>
    <scope>NUCLEOTIDE SEQUENCE [LARGE SCALE GENOMIC DNA]</scope>
    <source>
        <strain evidence="2">CgM1</strain>
    </source>
</reference>
<dbReference type="AlphaFoldDB" id="A0AAV7J3S6"/>
<sequence length="89" mass="10007">MNNSSHAIGMPDKISQTRHVRRDTFVFRRIALDRRFNSPLSLYLGQGTAMLMIVNPSSAGARENGEQRKEEIKGKNDSGITEKTLCPFL</sequence>
<feature type="region of interest" description="Disordered" evidence="1">
    <location>
        <begin position="60"/>
        <end position="80"/>
    </location>
</feature>
<comment type="caution">
    <text evidence="2">The sequence shown here is derived from an EMBL/GenBank/DDBJ whole genome shotgun (WGS) entry which is preliminary data.</text>
</comment>
<protein>
    <submittedName>
        <fullName evidence="2">Uncharacterized protein</fullName>
    </submittedName>
</protein>
<evidence type="ECO:0000256" key="1">
    <source>
        <dbReference type="SAM" id="MobiDB-lite"/>
    </source>
</evidence>
<name>A0AAV7J3S6_COTGL</name>
<keyword evidence="3" id="KW-1185">Reference proteome</keyword>
<accession>A0AAV7J3S6</accession>